<gene>
    <name evidence="4" type="ORF">FVE85_6696</name>
</gene>
<evidence type="ECO:0000256" key="2">
    <source>
        <dbReference type="ARBA" id="ARBA00023306"/>
    </source>
</evidence>
<dbReference type="AlphaFoldDB" id="A0A5J4Z5H9"/>
<keyword evidence="2" id="KW-0131">Cell cycle</keyword>
<dbReference type="EMBL" id="VRMN01000001">
    <property type="protein sequence ID" value="KAA8499111.1"/>
    <property type="molecule type" value="Genomic_DNA"/>
</dbReference>
<sequence>MKTPNFLRVPRVGSRTSFGNSGHAHSSSQANMEELSIDDSAEVVQMDPETHAANSAALSTERQLALSRAIKELKKHDSVQALKLVLHHMNELDRVITQTHYDALTALLSSHRNILRMVSILVDPHDDSSDSIRILDYSLDARGHYEYRYVICLYISYGPAIIRDKIVSEERLLRPLARYLSSKSPRSCVVLEYVARTVSSLLHHRAEGVLLYLLSNRNFMRNLVPHIGSSAIAALIPRMVCERAFFDTDDLRFGMVHLNALHMLARDCVQALIADTICQSVSRNLRVIASDLVLDNGLHAMRSLSVRAMMGLSSIFLSDETATCVEKSHQVFLEHAKRISTFDAFVKEMQNDPVLRILEASMSRLSLLSEPAPLMKVLDAALTDSGFWALGRVLSMISKLLDAYANGYFSRNHAMYQAIKRTSTASFQREMCKRITPLLALIDERHRDCAREKGHESRVNRSLELLIMETFGRLLCIANEQARGILAGAGVPFRLLQYVRDSQPFDTATSSILHLIHLSFQIDPSNAAFCWFVSADAYRFLRSANDARIAAPTADEKGGVSSSKQLGDRLFSALCDMLHNGIEELLRFPDLLRQMKENYGVNYGEIREYFSQFLTDESSVRHVGRMRQSTRLKSFGETLVFDEDEGEALWIYNMLLQREADDLSDMAINNKRGK</sequence>
<evidence type="ECO:0000313" key="5">
    <source>
        <dbReference type="Proteomes" id="UP000324585"/>
    </source>
</evidence>
<evidence type="ECO:0000256" key="3">
    <source>
        <dbReference type="SAM" id="MobiDB-lite"/>
    </source>
</evidence>
<dbReference type="PANTHER" id="PTHR12634">
    <property type="entry name" value="SIT4 YEAST -ASSOCIATING PROTEIN-RELATED"/>
    <property type="match status" value="1"/>
</dbReference>
<dbReference type="InterPro" id="IPR007587">
    <property type="entry name" value="SAPS"/>
</dbReference>
<dbReference type="GO" id="GO:0019888">
    <property type="term" value="F:protein phosphatase regulator activity"/>
    <property type="evidence" value="ECO:0007669"/>
    <property type="project" value="TreeGrafter"/>
</dbReference>
<proteinExistence type="inferred from homology"/>
<feature type="compositionally biased region" description="Polar residues" evidence="3">
    <location>
        <begin position="14"/>
        <end position="31"/>
    </location>
</feature>
<protein>
    <submittedName>
        <fullName evidence="4">Serine/threonine-protein phosphatase 6 regulatory subunit 2</fullName>
    </submittedName>
</protein>
<dbReference type="OrthoDB" id="295029at2759"/>
<feature type="region of interest" description="Disordered" evidence="3">
    <location>
        <begin position="1"/>
        <end position="33"/>
    </location>
</feature>
<comment type="similarity">
    <text evidence="1">Belongs to the SAPS family.</text>
</comment>
<name>A0A5J4Z5H9_PORPP</name>
<dbReference type="GO" id="GO:0019903">
    <property type="term" value="F:protein phosphatase binding"/>
    <property type="evidence" value="ECO:0007669"/>
    <property type="project" value="InterPro"/>
</dbReference>
<evidence type="ECO:0000256" key="1">
    <source>
        <dbReference type="ARBA" id="ARBA00006180"/>
    </source>
</evidence>
<comment type="caution">
    <text evidence="4">The sequence shown here is derived from an EMBL/GenBank/DDBJ whole genome shotgun (WGS) entry which is preliminary data.</text>
</comment>
<accession>A0A5J4Z5H9</accession>
<organism evidence="4 5">
    <name type="scientific">Porphyridium purpureum</name>
    <name type="common">Red alga</name>
    <name type="synonym">Porphyridium cruentum</name>
    <dbReference type="NCBI Taxonomy" id="35688"/>
    <lineage>
        <taxon>Eukaryota</taxon>
        <taxon>Rhodophyta</taxon>
        <taxon>Bangiophyceae</taxon>
        <taxon>Porphyridiales</taxon>
        <taxon>Porphyridiaceae</taxon>
        <taxon>Porphyridium</taxon>
    </lineage>
</organism>
<keyword evidence="5" id="KW-1185">Reference proteome</keyword>
<dbReference type="Proteomes" id="UP000324585">
    <property type="component" value="Unassembled WGS sequence"/>
</dbReference>
<evidence type="ECO:0000313" key="4">
    <source>
        <dbReference type="EMBL" id="KAA8499111.1"/>
    </source>
</evidence>
<dbReference type="PANTHER" id="PTHR12634:SF8">
    <property type="entry name" value="FIERY MOUNTAIN, ISOFORM D"/>
    <property type="match status" value="1"/>
</dbReference>
<reference evidence="5" key="1">
    <citation type="journal article" date="2019" name="Nat. Commun.">
        <title>Expansion of phycobilisome linker gene families in mesophilic red algae.</title>
        <authorList>
            <person name="Lee J."/>
            <person name="Kim D."/>
            <person name="Bhattacharya D."/>
            <person name="Yoon H.S."/>
        </authorList>
    </citation>
    <scope>NUCLEOTIDE SEQUENCE [LARGE SCALE GENOMIC DNA]</scope>
    <source>
        <strain evidence="5">CCMP 1328</strain>
    </source>
</reference>